<dbReference type="Proteomes" id="UP000239757">
    <property type="component" value="Unassembled WGS sequence"/>
</dbReference>
<dbReference type="CDD" id="cd06222">
    <property type="entry name" value="RNase_H_like"/>
    <property type="match status" value="1"/>
</dbReference>
<gene>
    <name evidence="2" type="ORF">GOBAR_AA38098</name>
</gene>
<dbReference type="PANTHER" id="PTHR47074:SF61">
    <property type="entry name" value="RNASE H TYPE-1 DOMAIN-CONTAINING PROTEIN"/>
    <property type="match status" value="1"/>
</dbReference>
<accession>A0A2P5VUV1</accession>
<proteinExistence type="predicted"/>
<feature type="domain" description="RNase H type-1" evidence="1">
    <location>
        <begin position="134"/>
        <end position="193"/>
    </location>
</feature>
<dbReference type="Pfam" id="PF13456">
    <property type="entry name" value="RVT_3"/>
    <property type="match status" value="1"/>
</dbReference>
<reference evidence="2 3" key="1">
    <citation type="submission" date="2015-01" db="EMBL/GenBank/DDBJ databases">
        <title>Genome of allotetraploid Gossypium barbadense reveals genomic plasticity and fiber elongation in cotton evolution.</title>
        <authorList>
            <person name="Chen X."/>
            <person name="Liu X."/>
            <person name="Zhao B."/>
            <person name="Zheng H."/>
            <person name="Hu Y."/>
            <person name="Lu G."/>
            <person name="Yang C."/>
            <person name="Chen J."/>
            <person name="Shan C."/>
            <person name="Zhang L."/>
            <person name="Zhou Y."/>
            <person name="Wang L."/>
            <person name="Guo W."/>
            <person name="Bai Y."/>
            <person name="Ruan J."/>
            <person name="Shangguan X."/>
            <person name="Mao Y."/>
            <person name="Jiang J."/>
            <person name="Zhu Y."/>
            <person name="Lei J."/>
            <person name="Kang H."/>
            <person name="Chen S."/>
            <person name="He X."/>
            <person name="Wang R."/>
            <person name="Wang Y."/>
            <person name="Chen J."/>
            <person name="Wang L."/>
            <person name="Yu S."/>
            <person name="Wang B."/>
            <person name="Wei J."/>
            <person name="Song S."/>
            <person name="Lu X."/>
            <person name="Gao Z."/>
            <person name="Gu W."/>
            <person name="Deng X."/>
            <person name="Ma D."/>
            <person name="Wang S."/>
            <person name="Liang W."/>
            <person name="Fang L."/>
            <person name="Cai C."/>
            <person name="Zhu X."/>
            <person name="Zhou B."/>
            <person name="Zhang Y."/>
            <person name="Chen Z."/>
            <person name="Xu S."/>
            <person name="Zhu R."/>
            <person name="Wang S."/>
            <person name="Zhang T."/>
            <person name="Zhao G."/>
        </authorList>
    </citation>
    <scope>NUCLEOTIDE SEQUENCE [LARGE SCALE GENOMIC DNA]</scope>
    <source>
        <strain evidence="3">cv. Xinhai21</strain>
        <tissue evidence="2">Leaf</tissue>
    </source>
</reference>
<evidence type="ECO:0000313" key="2">
    <source>
        <dbReference type="EMBL" id="PPR82615.1"/>
    </source>
</evidence>
<dbReference type="EMBL" id="KZ670773">
    <property type="protein sequence ID" value="PPR82615.1"/>
    <property type="molecule type" value="Genomic_DNA"/>
</dbReference>
<protein>
    <recommendedName>
        <fullName evidence="1">RNase H type-1 domain-containing protein</fullName>
    </recommendedName>
</protein>
<dbReference type="InterPro" id="IPR002156">
    <property type="entry name" value="RNaseH_domain"/>
</dbReference>
<dbReference type="PANTHER" id="PTHR47074">
    <property type="entry name" value="BNAC02G40300D PROTEIN"/>
    <property type="match status" value="1"/>
</dbReference>
<dbReference type="GO" id="GO:0004523">
    <property type="term" value="F:RNA-DNA hybrid ribonuclease activity"/>
    <property type="evidence" value="ECO:0007669"/>
    <property type="project" value="InterPro"/>
</dbReference>
<evidence type="ECO:0000259" key="1">
    <source>
        <dbReference type="Pfam" id="PF13456"/>
    </source>
</evidence>
<name>A0A2P5VUV1_GOSBA</name>
<dbReference type="GO" id="GO:0003676">
    <property type="term" value="F:nucleic acid binding"/>
    <property type="evidence" value="ECO:0007669"/>
    <property type="project" value="InterPro"/>
</dbReference>
<dbReference type="InterPro" id="IPR052929">
    <property type="entry name" value="RNase_H-like_EbsB-rel"/>
</dbReference>
<organism evidence="2 3">
    <name type="scientific">Gossypium barbadense</name>
    <name type="common">Sea Island cotton</name>
    <name type="synonym">Hibiscus barbadensis</name>
    <dbReference type="NCBI Taxonomy" id="3634"/>
    <lineage>
        <taxon>Eukaryota</taxon>
        <taxon>Viridiplantae</taxon>
        <taxon>Streptophyta</taxon>
        <taxon>Embryophyta</taxon>
        <taxon>Tracheophyta</taxon>
        <taxon>Spermatophyta</taxon>
        <taxon>Magnoliopsida</taxon>
        <taxon>eudicotyledons</taxon>
        <taxon>Gunneridae</taxon>
        <taxon>Pentapetalae</taxon>
        <taxon>rosids</taxon>
        <taxon>malvids</taxon>
        <taxon>Malvales</taxon>
        <taxon>Malvaceae</taxon>
        <taxon>Malvoideae</taxon>
        <taxon>Gossypium</taxon>
    </lineage>
</organism>
<sequence length="234" mass="26425">MDVGRILGVPYANSLERPIFGKIKSARVSSIERVSDLIMPNMTVPSRCGKRESRRVFARDVWVALEYTTPVHGAQMSFHEWLSWMFDTYTKIKHAEISTTLRALWFARNRLVHEASSNSIARWYPPPWDFVKVNVDTGFQLGQKKASSGVVIRDENGQILGAYSRTTYLVLFVFAAEAIAVTHGLRFAYELGFFTTHAMAKDGLSCDEDRFWVEEASTVVVAAAAEDRRLSDPP</sequence>
<dbReference type="OrthoDB" id="1001543at2759"/>
<evidence type="ECO:0000313" key="3">
    <source>
        <dbReference type="Proteomes" id="UP000239757"/>
    </source>
</evidence>
<dbReference type="InterPro" id="IPR044730">
    <property type="entry name" value="RNase_H-like_dom_plant"/>
</dbReference>
<dbReference type="AlphaFoldDB" id="A0A2P5VUV1"/>